<evidence type="ECO:0000256" key="1">
    <source>
        <dbReference type="SAM" id="MobiDB-lite"/>
    </source>
</evidence>
<name>A0AB39UD37_9BIFI</name>
<dbReference type="EMBL" id="CP129682">
    <property type="protein sequence ID" value="XDS48301.1"/>
    <property type="molecule type" value="Genomic_DNA"/>
</dbReference>
<accession>A0AB39UD37</accession>
<organism evidence="2">
    <name type="scientific">Bifidobacterium fermentum</name>
    <dbReference type="NCBI Taxonomy" id="3059035"/>
    <lineage>
        <taxon>Bacteria</taxon>
        <taxon>Bacillati</taxon>
        <taxon>Actinomycetota</taxon>
        <taxon>Actinomycetes</taxon>
        <taxon>Bifidobacteriales</taxon>
        <taxon>Bifidobacteriaceae</taxon>
        <taxon>Bifidobacterium</taxon>
    </lineage>
</organism>
<reference evidence="2" key="1">
    <citation type="submission" date="2023-07" db="EMBL/GenBank/DDBJ databases">
        <title>Bifidobacterium aquikefiriaerophilum sp. nov. and Bifidobacterium eccum sp. nov., isolated from water kefir.</title>
        <authorList>
            <person name="Breselge S."/>
            <person name="Bellassi P."/>
            <person name="Barcenilla C."/>
            <person name="Alvarez-Ordonez A."/>
            <person name="Morelli L."/>
            <person name="Cotter P.D."/>
        </authorList>
    </citation>
    <scope>NUCLEOTIDE SEQUENCE</scope>
    <source>
        <strain evidence="4">WK012_4_13</strain>
        <strain evidence="3">WK013_4_14</strain>
        <strain evidence="2">WK048_4_13</strain>
    </source>
</reference>
<gene>
    <name evidence="4" type="ORF">QN062_04150</name>
    <name evidence="3" type="ORF">QN216_08165</name>
    <name evidence="2" type="ORF">QN217_02300</name>
</gene>
<dbReference type="KEGG" id="bfk:QN062_04150"/>
<sequence length="179" mass="20092">MKDIAEQIADGDINSYEIANRLTVAEAFIKFLKQDSQVCRSFLASRMVSKDKLTGIIGEVSYRDGHEDKPYVKDEKELASWLYDNGEEDSVEQVLVPKEYMFKPDALAALIESHGGEAIPGIDFKGGAKPSVAIKVTKDWQETLKDENVLGQAKELLGIESGEEKESEEEVEEYSWDRI</sequence>
<proteinExistence type="predicted"/>
<dbReference type="AlphaFoldDB" id="A0AB39UD37"/>
<dbReference type="EMBL" id="CP129683">
    <property type="protein sequence ID" value="XDS51370.1"/>
    <property type="molecule type" value="Genomic_DNA"/>
</dbReference>
<evidence type="ECO:0000313" key="3">
    <source>
        <dbReference type="EMBL" id="XDS48301.1"/>
    </source>
</evidence>
<feature type="region of interest" description="Disordered" evidence="1">
    <location>
        <begin position="160"/>
        <end position="179"/>
    </location>
</feature>
<protein>
    <submittedName>
        <fullName evidence="2">Uncharacterized protein</fullName>
    </submittedName>
</protein>
<evidence type="ECO:0000313" key="2">
    <source>
        <dbReference type="EMBL" id="XDS46994.1"/>
    </source>
</evidence>
<dbReference type="RefSeq" id="WP_369342333.1">
    <property type="nucleotide sequence ID" value="NZ_CP129675.1"/>
</dbReference>
<feature type="compositionally biased region" description="Acidic residues" evidence="1">
    <location>
        <begin position="161"/>
        <end position="179"/>
    </location>
</feature>
<evidence type="ECO:0000313" key="4">
    <source>
        <dbReference type="EMBL" id="XDS51370.1"/>
    </source>
</evidence>
<dbReference type="EMBL" id="CP129675">
    <property type="protein sequence ID" value="XDS46994.1"/>
    <property type="molecule type" value="Genomic_DNA"/>
</dbReference>